<accession>A0A1B2EW18</accession>
<organism evidence="1">
    <name type="scientific">Microvirga ossetica</name>
    <dbReference type="NCBI Taxonomy" id="1882682"/>
    <lineage>
        <taxon>Bacteria</taxon>
        <taxon>Pseudomonadati</taxon>
        <taxon>Pseudomonadota</taxon>
        <taxon>Alphaproteobacteria</taxon>
        <taxon>Hyphomicrobiales</taxon>
        <taxon>Methylobacteriaceae</taxon>
        <taxon>Microvirga</taxon>
    </lineage>
</organism>
<keyword evidence="1" id="KW-0614">Plasmid</keyword>
<name>A0A1B2EW18_9HYPH</name>
<evidence type="ECO:0000313" key="1">
    <source>
        <dbReference type="EMBL" id="ANY84148.1"/>
    </source>
</evidence>
<gene>
    <name evidence="1" type="ORF">BB934_38535</name>
</gene>
<proteinExistence type="predicted"/>
<reference evidence="1" key="1">
    <citation type="submission" date="2016-07" db="EMBL/GenBank/DDBJ databases">
        <title>Microvirga ossetica sp. nov. a new species of rhizobia isolated from root nodules of the legume species Vicia alpestris Steven originated from North Ossetia region in the Caucasus.</title>
        <authorList>
            <person name="Safronova V.I."/>
            <person name="Kuznetsova I.G."/>
            <person name="Sazanova A.L."/>
            <person name="Belimov A."/>
            <person name="Andronov E."/>
            <person name="Osledkin Y.S."/>
            <person name="Onishchuk O.P."/>
            <person name="Kurchak O.N."/>
            <person name="Shaposhnikov A.I."/>
            <person name="Willems A."/>
            <person name="Tikhonovich I.A."/>
        </authorList>
    </citation>
    <scope>NUCLEOTIDE SEQUENCE [LARGE SCALE GENOMIC DNA]</scope>
    <source>
        <strain evidence="1">V5/3M</strain>
        <plasmid evidence="1">unnamed2</plasmid>
    </source>
</reference>
<sequence>MALRFFLRRFPAFLISRETGAPINRERPMPRFYDTCAGPIGGLYLPPVAWDVLQREKIRTLEQLVDIADRLEQVEGIEPRMAEVIREALARVAPPEEQKVGEMLQATWCAFSAQSRNGTPRAKLT</sequence>
<protein>
    <submittedName>
        <fullName evidence="1">Uncharacterized protein</fullName>
    </submittedName>
</protein>
<dbReference type="KEGG" id="moc:BB934_38535"/>
<dbReference type="AlphaFoldDB" id="A0A1B2EW18"/>
<geneLocation type="plasmid" evidence="1">
    <name>unnamed2</name>
</geneLocation>
<dbReference type="EMBL" id="CP016619">
    <property type="protein sequence ID" value="ANY84148.1"/>
    <property type="molecule type" value="Genomic_DNA"/>
</dbReference>